<protein>
    <submittedName>
        <fullName evidence="2">DNA mismatch repair protein MutS</fullName>
    </submittedName>
</protein>
<evidence type="ECO:0000259" key="1">
    <source>
        <dbReference type="PROSITE" id="PS50828"/>
    </source>
</evidence>
<dbReference type="PROSITE" id="PS50828">
    <property type="entry name" value="SMR"/>
    <property type="match status" value="1"/>
</dbReference>
<reference evidence="2 3" key="1">
    <citation type="submission" date="2016-03" db="EMBL/GenBank/DDBJ databases">
        <authorList>
            <person name="Ploux O."/>
        </authorList>
    </citation>
    <scope>NUCLEOTIDE SEQUENCE [LARGE SCALE GENOMIC DNA]</scope>
    <source>
        <strain evidence="2 3">R-45370</strain>
    </source>
</reference>
<evidence type="ECO:0000313" key="2">
    <source>
        <dbReference type="EMBL" id="OAI15324.1"/>
    </source>
</evidence>
<dbReference type="Pfam" id="PF01713">
    <property type="entry name" value="Smr"/>
    <property type="match status" value="1"/>
</dbReference>
<dbReference type="InterPro" id="IPR002625">
    <property type="entry name" value="Smr_dom"/>
</dbReference>
<keyword evidence="3" id="KW-1185">Reference proteome</keyword>
<dbReference type="InterPro" id="IPR036063">
    <property type="entry name" value="Smr_dom_sf"/>
</dbReference>
<dbReference type="Gene3D" id="3.30.1370.110">
    <property type="match status" value="1"/>
</dbReference>
<proteinExistence type="predicted"/>
<dbReference type="SUPFAM" id="SSF160443">
    <property type="entry name" value="SMR domain-like"/>
    <property type="match status" value="1"/>
</dbReference>
<evidence type="ECO:0000313" key="3">
    <source>
        <dbReference type="Proteomes" id="UP000078476"/>
    </source>
</evidence>
<dbReference type="STRING" id="980561.A1359_09670"/>
<sequence length="189" mass="21010">MTKKPTLSDDSALFRSSVGQVRPINTNTVVLKPDKKPRPVPTFKPLEQVDPLQNAVASELETLFQEDKVGFIAPGLQKNVLKKLRKGYYGLDATIDLHGLTSREAQQQLLRFLHFCVEDGSRCVQIIHGKGYNSPDNQPVLKNDINLWLRQHQDVLAFCSTPPKAGGTGALYVLLKLSDKFGLTDEELA</sequence>
<dbReference type="RefSeq" id="WP_066982527.1">
    <property type="nucleotide sequence ID" value="NZ_LUUI01000103.1"/>
</dbReference>
<name>A0A177NCG5_9GAMM</name>
<feature type="domain" description="Smr" evidence="1">
    <location>
        <begin position="95"/>
        <end position="176"/>
    </location>
</feature>
<gene>
    <name evidence="2" type="ORF">A1359_09670</name>
</gene>
<comment type="caution">
    <text evidence="2">The sequence shown here is derived from an EMBL/GenBank/DDBJ whole genome shotgun (WGS) entry which is preliminary data.</text>
</comment>
<dbReference type="AlphaFoldDB" id="A0A177NCG5"/>
<accession>A0A177NCG5</accession>
<dbReference type="PANTHER" id="PTHR35562:SF2">
    <property type="entry name" value="DNA ENDONUCLEASE SMRA-RELATED"/>
    <property type="match status" value="1"/>
</dbReference>
<dbReference type="SMART" id="SM00463">
    <property type="entry name" value="SMR"/>
    <property type="match status" value="1"/>
</dbReference>
<dbReference type="EMBL" id="LUUI01000103">
    <property type="protein sequence ID" value="OAI15324.1"/>
    <property type="molecule type" value="Genomic_DNA"/>
</dbReference>
<dbReference type="Proteomes" id="UP000078476">
    <property type="component" value="Unassembled WGS sequence"/>
</dbReference>
<dbReference type="OrthoDB" id="9808881at2"/>
<organism evidence="2 3">
    <name type="scientific">Methylomonas lenta</name>
    <dbReference type="NCBI Taxonomy" id="980561"/>
    <lineage>
        <taxon>Bacteria</taxon>
        <taxon>Pseudomonadati</taxon>
        <taxon>Pseudomonadota</taxon>
        <taxon>Gammaproteobacteria</taxon>
        <taxon>Methylococcales</taxon>
        <taxon>Methylococcaceae</taxon>
        <taxon>Methylomonas</taxon>
    </lineage>
</organism>
<dbReference type="PANTHER" id="PTHR35562">
    <property type="entry name" value="DNA ENDONUCLEASE SMRA-RELATED"/>
    <property type="match status" value="1"/>
</dbReference>